<dbReference type="Gene3D" id="3.20.20.80">
    <property type="entry name" value="Glycosidases"/>
    <property type="match status" value="1"/>
</dbReference>
<dbReference type="Pfam" id="PF01229">
    <property type="entry name" value="Glyco_hydro_39"/>
    <property type="match status" value="1"/>
</dbReference>
<evidence type="ECO:0000256" key="7">
    <source>
        <dbReference type="SAM" id="Coils"/>
    </source>
</evidence>
<dbReference type="SUPFAM" id="SSF51182">
    <property type="entry name" value="RmlC-like cupins"/>
    <property type="match status" value="1"/>
</dbReference>
<keyword evidence="7" id="KW-0175">Coiled coil</keyword>
<evidence type="ECO:0000256" key="2">
    <source>
        <dbReference type="ARBA" id="ARBA00022801"/>
    </source>
</evidence>
<sequence length="808" mass="96260">MREYIKQNKMDVQILSRLSRGAHFHQEVELVYVMEGELRLYVMEREYHLKRGDICVINSNEEHRIETQGEITTAHLFITYSLLRSVYNGVSSFFFCNSTSEDDERYEKLRELLNQLLKRKMFCEKEAEEGQQEYEYLSVFYKVLGYLTSNFIKKAKTDAGMSMQQKSQMRTLQINEYIMNNYNQPISLKSLADTLYLSEGYLSRYFKKIYNMSFSAYLRQVRLSHAMSELLYTDKAILQIALDNGFSSISFFNKVFKEEYGKSPSHVRNSAKEMEKKEEDMDSLVLNQKLEKFIYSMEEEQESKRRAKIIRKTFQVEGGEKIPQFWNTAINIGQASDLLNHEVRKQILRMKDSMHFGYIRFWSLFSDRMIMRKDEKIGLYNFTKLDNILDFLVENGLKPFFDMEEKIKRVNRTDKDFLLYEEKNNMVDSLPIWEEFIRQLIVHLVRRYGIEEVNTWKMEVIFDGYCLKGIDPTDGFFQIFKCTYSMIKKHAPHMEIGGCGFFPDYLCHLEKRGMNFWEEWIRRAPLPDFISFMIFAYEADPEGKERFGKKSEDPDYLKNSIRKIRADLIQHGLSGQKIYITEWNLTVSDRNKLNDHCFHGAYVMKNIIDVFGEIDMLCYFTGTDIYTEYYDTVWLMHGGEGLLTRDGIAKPSGFAFRFLKKLKPYFIDKTENCLLTTDRRNQYSLVCHNMKNLNYMYYLQSEETLEWDKLWKNFDEWNPLTLKLCIKDVENGNYQMTIQKINEKSGSIQDIWADLEYIQDLSDSEIRYLHRATVPRMILRKFCVEDECIQIELRMRPNEIAYINLEKM</sequence>
<evidence type="ECO:0000256" key="4">
    <source>
        <dbReference type="ARBA" id="ARBA00023125"/>
    </source>
</evidence>
<reference evidence="9" key="1">
    <citation type="journal article" date="2019" name="Biol. Pharm. Bull.">
        <title>Expression and Characterization of the Human Intestinal Bacterial Enzyme which Cleaves the C-Glycosidic Bond in 3"-Oxo-puerarin.</title>
        <authorList>
            <person name="Nakamura K."/>
            <person name="Zhu S."/>
            <person name="Komatsu K."/>
            <person name="Hattori M."/>
            <person name="Iwashima M."/>
        </authorList>
    </citation>
    <scope>NUCLEOTIDE SEQUENCE</scope>
    <source>
        <strain evidence="9">PUE</strain>
    </source>
</reference>
<dbReference type="PROSITE" id="PS00041">
    <property type="entry name" value="HTH_ARAC_FAMILY_1"/>
    <property type="match status" value="1"/>
</dbReference>
<evidence type="ECO:0000256" key="5">
    <source>
        <dbReference type="ARBA" id="ARBA00023163"/>
    </source>
</evidence>
<keyword evidence="4" id="KW-0238">DNA-binding</keyword>
<feature type="domain" description="HTH araC/xylS-type" evidence="8">
    <location>
        <begin position="172"/>
        <end position="270"/>
    </location>
</feature>
<name>A0A3T0ZHJ8_UNCXX</name>
<dbReference type="GO" id="GO:0043565">
    <property type="term" value="F:sequence-specific DNA binding"/>
    <property type="evidence" value="ECO:0007669"/>
    <property type="project" value="InterPro"/>
</dbReference>
<dbReference type="SUPFAM" id="SSF46689">
    <property type="entry name" value="Homeodomain-like"/>
    <property type="match status" value="2"/>
</dbReference>
<keyword evidence="6" id="KW-0326">Glycosidase</keyword>
<dbReference type="InterPro" id="IPR011051">
    <property type="entry name" value="RmlC_Cupin_sf"/>
</dbReference>
<comment type="similarity">
    <text evidence="1">Belongs to the glycosyl hydrolase 39 family.</text>
</comment>
<keyword evidence="2" id="KW-0378">Hydrolase</keyword>
<protein>
    <recommendedName>
        <fullName evidence="8">HTH araC/xylS-type domain-containing protein</fullName>
    </recommendedName>
</protein>
<evidence type="ECO:0000256" key="1">
    <source>
        <dbReference type="ARBA" id="ARBA00008875"/>
    </source>
</evidence>
<dbReference type="PRINTS" id="PR00032">
    <property type="entry name" value="HTHARAC"/>
</dbReference>
<dbReference type="PANTHER" id="PTHR43280:SF2">
    <property type="entry name" value="HTH-TYPE TRANSCRIPTIONAL REGULATOR EXSA"/>
    <property type="match status" value="1"/>
</dbReference>
<proteinExistence type="inferred from homology"/>
<dbReference type="Pfam" id="PF02311">
    <property type="entry name" value="AraC_binding"/>
    <property type="match status" value="1"/>
</dbReference>
<keyword evidence="3" id="KW-0805">Transcription regulation</keyword>
<dbReference type="InterPro" id="IPR018060">
    <property type="entry name" value="HTH_AraC"/>
</dbReference>
<evidence type="ECO:0000259" key="8">
    <source>
        <dbReference type="PROSITE" id="PS01124"/>
    </source>
</evidence>
<keyword evidence="5" id="KW-0804">Transcription</keyword>
<dbReference type="InterPro" id="IPR014710">
    <property type="entry name" value="RmlC-like_jellyroll"/>
</dbReference>
<dbReference type="AlphaFoldDB" id="A0A3T0ZHJ8"/>
<gene>
    <name evidence="9" type="primary">dgpE</name>
</gene>
<dbReference type="GO" id="GO:0003700">
    <property type="term" value="F:DNA-binding transcription factor activity"/>
    <property type="evidence" value="ECO:0007669"/>
    <property type="project" value="InterPro"/>
</dbReference>
<dbReference type="InterPro" id="IPR018062">
    <property type="entry name" value="HTH_AraC-typ_CS"/>
</dbReference>
<dbReference type="InterPro" id="IPR020449">
    <property type="entry name" value="Tscrpt_reg_AraC-type_HTH"/>
</dbReference>
<dbReference type="Gene3D" id="2.60.40.1500">
    <property type="entry name" value="Glycosyl hydrolase domain, family 39"/>
    <property type="match status" value="1"/>
</dbReference>
<dbReference type="CDD" id="cd02208">
    <property type="entry name" value="cupin_RmlC-like"/>
    <property type="match status" value="1"/>
</dbReference>
<feature type="coiled-coil region" evidence="7">
    <location>
        <begin position="106"/>
        <end position="133"/>
    </location>
</feature>
<dbReference type="SUPFAM" id="SSF51011">
    <property type="entry name" value="Glycosyl hydrolase domain"/>
    <property type="match status" value="1"/>
</dbReference>
<dbReference type="SUPFAM" id="SSF51445">
    <property type="entry name" value="(Trans)glycosidases"/>
    <property type="match status" value="1"/>
</dbReference>
<dbReference type="PROSITE" id="PS01124">
    <property type="entry name" value="HTH_ARAC_FAMILY_2"/>
    <property type="match status" value="1"/>
</dbReference>
<accession>A0A3T0ZHJ8</accession>
<dbReference type="InterPro" id="IPR009057">
    <property type="entry name" value="Homeodomain-like_sf"/>
</dbReference>
<dbReference type="InterPro" id="IPR017853">
    <property type="entry name" value="GH"/>
</dbReference>
<dbReference type="InterPro" id="IPR049166">
    <property type="entry name" value="GH39_cat"/>
</dbReference>
<organism evidence="9">
    <name type="scientific">human intestinal bacterium PUE</name>
    <dbReference type="NCBI Taxonomy" id="498716"/>
    <lineage>
        <taxon>Bacteria</taxon>
    </lineage>
</organism>
<dbReference type="Gene3D" id="2.60.120.10">
    <property type="entry name" value="Jelly Rolls"/>
    <property type="match status" value="1"/>
</dbReference>
<evidence type="ECO:0000256" key="6">
    <source>
        <dbReference type="ARBA" id="ARBA00023295"/>
    </source>
</evidence>
<dbReference type="Pfam" id="PF12833">
    <property type="entry name" value="HTH_18"/>
    <property type="match status" value="1"/>
</dbReference>
<evidence type="ECO:0000313" key="9">
    <source>
        <dbReference type="EMBL" id="BBG22497.1"/>
    </source>
</evidence>
<dbReference type="GO" id="GO:0016798">
    <property type="term" value="F:hydrolase activity, acting on glycosyl bonds"/>
    <property type="evidence" value="ECO:0007669"/>
    <property type="project" value="UniProtKB-KW"/>
</dbReference>
<dbReference type="EMBL" id="LC422372">
    <property type="protein sequence ID" value="BBG22497.1"/>
    <property type="molecule type" value="Genomic_DNA"/>
</dbReference>
<evidence type="ECO:0000256" key="3">
    <source>
        <dbReference type="ARBA" id="ARBA00023015"/>
    </source>
</evidence>
<dbReference type="InterPro" id="IPR003313">
    <property type="entry name" value="AraC-bd"/>
</dbReference>
<dbReference type="PANTHER" id="PTHR43280">
    <property type="entry name" value="ARAC-FAMILY TRANSCRIPTIONAL REGULATOR"/>
    <property type="match status" value="1"/>
</dbReference>
<dbReference type="Gene3D" id="1.10.10.60">
    <property type="entry name" value="Homeodomain-like"/>
    <property type="match status" value="2"/>
</dbReference>
<dbReference type="SMART" id="SM00342">
    <property type="entry name" value="HTH_ARAC"/>
    <property type="match status" value="1"/>
</dbReference>